<dbReference type="InParanoid" id="L7JYP7"/>
<proteinExistence type="predicted"/>
<dbReference type="AlphaFoldDB" id="L7JYP7"/>
<organism evidence="1 2">
    <name type="scientific">Trachipleistophora hominis</name>
    <name type="common">Microsporidian parasite</name>
    <dbReference type="NCBI Taxonomy" id="72359"/>
    <lineage>
        <taxon>Eukaryota</taxon>
        <taxon>Fungi</taxon>
        <taxon>Fungi incertae sedis</taxon>
        <taxon>Microsporidia</taxon>
        <taxon>Pleistophoridae</taxon>
        <taxon>Trachipleistophora</taxon>
    </lineage>
</organism>
<evidence type="ECO:0000313" key="1">
    <source>
        <dbReference type="EMBL" id="ELQ76559.1"/>
    </source>
</evidence>
<protein>
    <submittedName>
        <fullName evidence="1">Putative LRR containing protein</fullName>
    </submittedName>
</protein>
<gene>
    <name evidence="1" type="ORF">THOM_0453</name>
</gene>
<dbReference type="VEuPathDB" id="MicrosporidiaDB:THOM_0453"/>
<sequence length="963" mass="110734">MSVNLHSYIEIALKYILIFKTPAYAQMSDYMVFEDLEQTGMKSLLETYMLNTIAETSYDTSECNAEHHIKKMRLVSECANYNTIYVSKDFYGKNIIGKSYQDIIREEGDTKFKLINVPFSMAIFTKIYLLENKDDPVFTNEELCTVFFHIFPHVKRISKLTKAICFHLQNNPLFIQELHIIAYDLEEGNHGEEKKLLSTLLTCTSDQAKVFREMVNSMVTFSLRDKKKRVAKTNEKIARYGDIFYDIKLEELNIAFLLENLIMSYDYFVSNHGVLYEKFGNSLAKLSLSIKIRDIHDRNDDMKLDLFLETRILNHKINFITESRLLKDGNIHKISLQFDGVQIPLEKGALSDLKKLSTIVCDSTSFVFVESASKEIEKLEVSLKDKILGSTLCIPHNVKKISFSKSQFCRNITFPNHLDSIEIMNSKADQDVIIIFDESCENVTMENTQTKIKFLEFAALNYILLKCEESGCSDVHYRNDKNSENGYLRISNSELSGEFYLNEGFRKVIFVRVNLTFGSKVVFCGQNKSLKISGSTGLFDLKYLIGSCLSLTRNSEIEIRPIENSLQNFSILFIKNVEMSECLVLPDYFENVELENVSLTNNMKVLLNRTSKTIILKNFKGIIDFTDAVCLETAKIHFGNEQKNDIIFHGMINTHHLCLINVVVDLNAVQSILFSLGSVKHLKFEVTDVYNINIEECIRVLKSFPRHQERAVYFDNLRKNPLSYCTFSNSLFQETTNATINSIIEGLGCVPVSKTLQNIEFESAKFFENSYSVLRHLENLRILDLGTQYITDVLFNHLPPKIRLLNITGLNKQKGNGLIKYNLCELQKLTNFSNLKVLTINAELLLSSCTLVFMPLSVDVLKIHFDSEPSKHKTPLCVKRHLRELIIKKPGHWEDVREAQPFVDILQHYIDFRSLEQLIFVRSYSLVKVNPHTLELIEARSGEFFERVGSLRGELEIDGPLVN</sequence>
<reference evidence="1 2" key="1">
    <citation type="journal article" date="2012" name="PLoS Pathog.">
        <title>The genome of the obligate intracellular parasite Trachipleistophora hominis: new insights into microsporidian genome dynamics and reductive evolution.</title>
        <authorList>
            <person name="Heinz E."/>
            <person name="Williams T.A."/>
            <person name="Nakjang S."/>
            <person name="Noel C.J."/>
            <person name="Swan D.C."/>
            <person name="Goldberg A.V."/>
            <person name="Harris S.R."/>
            <person name="Weinmaier T."/>
            <person name="Markert S."/>
            <person name="Becher D."/>
            <person name="Bernhardt J."/>
            <person name="Dagan T."/>
            <person name="Hacker C."/>
            <person name="Lucocq J.M."/>
            <person name="Schweder T."/>
            <person name="Rattei T."/>
            <person name="Hall N."/>
            <person name="Hirt R.P."/>
            <person name="Embley T.M."/>
        </authorList>
    </citation>
    <scope>NUCLEOTIDE SEQUENCE [LARGE SCALE GENOMIC DNA]</scope>
</reference>
<keyword evidence="2" id="KW-1185">Reference proteome</keyword>
<dbReference type="EMBL" id="JH993837">
    <property type="protein sequence ID" value="ELQ76559.1"/>
    <property type="molecule type" value="Genomic_DNA"/>
</dbReference>
<accession>L7JYP7</accession>
<evidence type="ECO:0000313" key="2">
    <source>
        <dbReference type="Proteomes" id="UP000011185"/>
    </source>
</evidence>
<name>L7JYP7_TRAHO</name>
<dbReference type="Proteomes" id="UP000011185">
    <property type="component" value="Unassembled WGS sequence"/>
</dbReference>
<dbReference type="HOGENOM" id="CLU_012976_0_0_1"/>
<dbReference type="OrthoDB" id="1081807at2759"/>